<dbReference type="InterPro" id="IPR011990">
    <property type="entry name" value="TPR-like_helical_dom_sf"/>
</dbReference>
<dbReference type="InterPro" id="IPR051425">
    <property type="entry name" value="Formin_Homology"/>
</dbReference>
<evidence type="ECO:0000313" key="4">
    <source>
        <dbReference type="Proteomes" id="UP001165652"/>
    </source>
</evidence>
<reference evidence="3" key="2">
    <citation type="submission" date="2023-02" db="EMBL/GenBank/DDBJ databases">
        <authorList>
            <person name="Rayyan A."/>
            <person name="Meyer T."/>
            <person name="Kyndt J.A."/>
        </authorList>
    </citation>
    <scope>NUCLEOTIDE SEQUENCE</scope>
    <source>
        <strain evidence="3">DSM 9987</strain>
    </source>
</reference>
<dbReference type="Gene3D" id="1.25.40.10">
    <property type="entry name" value="Tetratricopeptide repeat domain"/>
    <property type="match status" value="2"/>
</dbReference>
<dbReference type="PROSITE" id="PS50005">
    <property type="entry name" value="TPR"/>
    <property type="match status" value="1"/>
</dbReference>
<dbReference type="EMBL" id="JAQQLI010000008">
    <property type="protein sequence ID" value="MDC7785522.1"/>
    <property type="molecule type" value="Genomic_DNA"/>
</dbReference>
<reference evidence="3" key="1">
    <citation type="journal article" date="2023" name="Microbiol Resour">
        <title>Genome Sequences of Rhodoplanes serenus and Two Thermotolerant Strains, Rhodoplanes tepidamans and 'Rhodoplanes cryptolactis,' Further Refine the Genus.</title>
        <authorList>
            <person name="Rayyan A.A."/>
            <person name="Kyndt J.A."/>
        </authorList>
    </citation>
    <scope>NUCLEOTIDE SEQUENCE</scope>
    <source>
        <strain evidence="3">DSM 9987</strain>
    </source>
</reference>
<dbReference type="PANTHER" id="PTHR45725">
    <property type="entry name" value="FORMIN HOMOLOGY 2 FAMILY MEMBER"/>
    <property type="match status" value="1"/>
</dbReference>
<feature type="compositionally biased region" description="Basic residues" evidence="2">
    <location>
        <begin position="1327"/>
        <end position="1336"/>
    </location>
</feature>
<feature type="compositionally biased region" description="Low complexity" evidence="2">
    <location>
        <begin position="460"/>
        <end position="479"/>
    </location>
</feature>
<proteinExistence type="predicted"/>
<feature type="region of interest" description="Disordered" evidence="2">
    <location>
        <begin position="455"/>
        <end position="492"/>
    </location>
</feature>
<evidence type="ECO:0000256" key="2">
    <source>
        <dbReference type="SAM" id="MobiDB-lite"/>
    </source>
</evidence>
<gene>
    <name evidence="3" type="ORF">PQJ73_07495</name>
</gene>
<comment type="caution">
    <text evidence="3">The sequence shown here is derived from an EMBL/GenBank/DDBJ whole genome shotgun (WGS) entry which is preliminary data.</text>
</comment>
<feature type="region of interest" description="Disordered" evidence="2">
    <location>
        <begin position="1290"/>
        <end position="1336"/>
    </location>
</feature>
<evidence type="ECO:0000313" key="3">
    <source>
        <dbReference type="EMBL" id="MDC7785522.1"/>
    </source>
</evidence>
<sequence length="1336" mass="142620">MPLFSVALRTAFRFVDREDGAAGLGRIGARLASLVAAAAVMAALLGAAAAQQQQPVRAELSVSTAEGYARLVFHFADDVESEVRMANGIVILGFRKPVAVSVDRLPSMASGWIGAARRDPDGRGVRIALARPVKLNTLTAGERLYVDLLPETWKGQPPGLPQEVVEELARRAREAERKIKKQQQLVRQKQMPLTRVRVSHQPTFSRYVFDLPDLIPVATSREKDALVLTFDAPLKFDLADAKGSMPPMVGGVDAEIQDQSTTVRFGFIGNVDVRTFREDESFVVDVGVVEAARRRSETDPAGRAAELAAILAESRDRRRGSGLGLEAPQTTPAQTAPAQTAPAPGPAAAPAARAPAPAPSPAPAPAPAPAVTVESPRPPLSPAALTPPLPGTPQPTARPIAPAAAAAPVPPPAAPARAAPAPAATAPAAAIPPADLSDVPARPALAAVLPAPSAAPAPAPAAVAPGPAPAPLREATAPARPEPRAADLQDGGAEPAAPVIVAPAASADPTGAVQMQVGRQADNLILSFPFSIATPLAVFNRADALWAVFDTRAKIDVAALGRDRSGTVQSATLIPLRDGQALRLKLERPRLATARIDGSTVTIVIGDQVMEAPRPLALVRNPASQSRITAAVPFDDPRVVHRIPDPEAGDTLVVVTGLGPPRGFMQPQDYVEFGVLPSAHGVVLQPIADDLTVELGADRIVVGRPGGLAVSASDMVGRRAGLFRPAVFDPQLWGFDREADFETRHRALMAAAAEALETRRTGARMDLARFYLAREMYAEAKGVIEVALAEERPGADDPAGLLMHALANIMLGRIPEALKDLSHPIVAGHPDAQIWRGFAVARQGNWAEANEKLRTVESAVSTLPIQLQRLILKEAVRAALEVKNYAVAQNLLHAFETLGVDKDMEPAIAVLAGQVAEGMGRSGDALADYRLAVSAGGSGPNAAQARLRETVLRYHLGDLKRAEVIADLEELTTIWRGDETEIEALQLLARLYTQESRYRDAFHVMRTALMAHPNSELTRRIQEEAAATFDTLFLAGKGDAMPAVDALGLFYDFRELTPIGRRGDEMIRRLADRLVSVDLLDQAAELLQHQVDHRLQGAARAQVATKLAIVYLMNRKPDRALATLRATQTTNLATELRNQRLLIEGRALSDIGRPDLALEVIGNLDGREAVRLRGDILWSAKRWQAAAEQIEMMYGERWRDWQPLSEPERADLLRAAIGYAIADDTLGLGRFRDKYVAKMADGPDRRAFEVATAPRAANAPEFAAVSRMVAATDTLDSFLRELRVRYPETGSFGGQDVAPPPPDGPAAAPGTQSRAPLADPDPTASIRSRKVTVVRR</sequence>
<name>A0ABT5J786_RHOTP</name>
<protein>
    <submittedName>
        <fullName evidence="3">Tetratricopeptide repeat protein</fullName>
    </submittedName>
</protein>
<keyword evidence="1" id="KW-0802">TPR repeat</keyword>
<dbReference type="Proteomes" id="UP001165652">
    <property type="component" value="Unassembled WGS sequence"/>
</dbReference>
<evidence type="ECO:0000256" key="1">
    <source>
        <dbReference type="PROSITE-ProRule" id="PRU00339"/>
    </source>
</evidence>
<keyword evidence="4" id="KW-1185">Reference proteome</keyword>
<accession>A0ABT5J786</accession>
<dbReference type="RefSeq" id="WP_272776361.1">
    <property type="nucleotide sequence ID" value="NZ_JAQQLI010000008.1"/>
</dbReference>
<feature type="region of interest" description="Disordered" evidence="2">
    <location>
        <begin position="312"/>
        <end position="421"/>
    </location>
</feature>
<feature type="compositionally biased region" description="Low complexity" evidence="2">
    <location>
        <begin position="324"/>
        <end position="355"/>
    </location>
</feature>
<feature type="repeat" description="TPR" evidence="1">
    <location>
        <begin position="982"/>
        <end position="1015"/>
    </location>
</feature>
<dbReference type="InterPro" id="IPR019734">
    <property type="entry name" value="TPR_rpt"/>
</dbReference>
<dbReference type="SUPFAM" id="SSF48452">
    <property type="entry name" value="TPR-like"/>
    <property type="match status" value="2"/>
</dbReference>
<dbReference type="PANTHER" id="PTHR45725:SF1">
    <property type="entry name" value="DISHEVELLED ASSOCIATED ACTIVATOR OF MORPHOGENESIS, ISOFORM D"/>
    <property type="match status" value="1"/>
</dbReference>
<feature type="compositionally biased region" description="Low complexity" evidence="2">
    <location>
        <begin position="394"/>
        <end position="407"/>
    </location>
</feature>
<feature type="compositionally biased region" description="Pro residues" evidence="2">
    <location>
        <begin position="356"/>
        <end position="368"/>
    </location>
</feature>
<organism evidence="3 4">
    <name type="scientific">Rhodoplanes tepidamans</name>
    <name type="common">Rhodoplanes cryptolactis</name>
    <dbReference type="NCBI Taxonomy" id="200616"/>
    <lineage>
        <taxon>Bacteria</taxon>
        <taxon>Pseudomonadati</taxon>
        <taxon>Pseudomonadota</taxon>
        <taxon>Alphaproteobacteria</taxon>
        <taxon>Hyphomicrobiales</taxon>
        <taxon>Nitrobacteraceae</taxon>
        <taxon>Rhodoplanes</taxon>
    </lineage>
</organism>
<feature type="compositionally biased region" description="Pro residues" evidence="2">
    <location>
        <begin position="376"/>
        <end position="393"/>
    </location>
</feature>